<feature type="chain" id="PRO_5022154445" evidence="2">
    <location>
        <begin position="27"/>
        <end position="348"/>
    </location>
</feature>
<evidence type="ECO:0000256" key="2">
    <source>
        <dbReference type="SAM" id="SignalP"/>
    </source>
</evidence>
<dbReference type="NCBIfam" id="TIGR02276">
    <property type="entry name" value="beta_rpt_yvtn"/>
    <property type="match status" value="6"/>
</dbReference>
<evidence type="ECO:0000256" key="1">
    <source>
        <dbReference type="ARBA" id="ARBA00022729"/>
    </source>
</evidence>
<dbReference type="AlphaFoldDB" id="A0A543L874"/>
<proteinExistence type="predicted"/>
<organism evidence="4 5">
    <name type="scientific">Acidovorax temperans</name>
    <dbReference type="NCBI Taxonomy" id="80878"/>
    <lineage>
        <taxon>Bacteria</taxon>
        <taxon>Pseudomonadati</taxon>
        <taxon>Pseudomonadota</taxon>
        <taxon>Betaproteobacteria</taxon>
        <taxon>Burkholderiales</taxon>
        <taxon>Comamonadaceae</taxon>
        <taxon>Acidovorax</taxon>
    </lineage>
</organism>
<sequence length="348" mass="36216">MMTRKNNWLLTAVQMGLLAWSGATLAADKVYVANEGADTVSVLDAASFKTLASMRVGKAPHNVQVSPDGKVVWVTNNGEPAQTADASEHKEMAQGSHDAMGKPGAVWAIDTATNAVVAKVPVGMHPAHVVVSPDGRFAYITNGGDNTVSVIDTAARSLVATIPVGKFPHGLRISPDGKQAYVANLKGGTVSVIDTASQKEIAQVPAGKGPAQVGFTPDGSLVLVSLSEENAVAVIDPATRKVIRKVAVGTVPIQLYVTPDSRTLLVANQGTPKKPGKTVSLIELESFKVAKTVVTGAGAHGVVVDREGRYAYVTNMYANSVSVLDVKDRKVVKTVPVGKTPNGISITP</sequence>
<dbReference type="Gene3D" id="2.130.10.10">
    <property type="entry name" value="YVTN repeat-like/Quinoprotein amine dehydrogenase"/>
    <property type="match status" value="4"/>
</dbReference>
<reference evidence="4 5" key="1">
    <citation type="submission" date="2019-06" db="EMBL/GenBank/DDBJ databases">
        <title>Genomic Encyclopedia of Archaeal and Bacterial Type Strains, Phase II (KMG-II): from individual species to whole genera.</title>
        <authorList>
            <person name="Goeker M."/>
        </authorList>
    </citation>
    <scope>NUCLEOTIDE SEQUENCE [LARGE SCALE GENOMIC DNA]</scope>
    <source>
        <strain evidence="4 5">DSM 7270</strain>
    </source>
</reference>
<dbReference type="InterPro" id="IPR051200">
    <property type="entry name" value="Host-pathogen_enzymatic-act"/>
</dbReference>
<dbReference type="PANTHER" id="PTHR47197:SF3">
    <property type="entry name" value="DIHYDRO-HEME D1 DEHYDROGENASE"/>
    <property type="match status" value="1"/>
</dbReference>
<keyword evidence="1 2" id="KW-0732">Signal</keyword>
<dbReference type="SUPFAM" id="SSF51004">
    <property type="entry name" value="C-terminal (heme d1) domain of cytochrome cd1-nitrite reductase"/>
    <property type="match status" value="1"/>
</dbReference>
<dbReference type="Proteomes" id="UP000316993">
    <property type="component" value="Unassembled WGS sequence"/>
</dbReference>
<name>A0A543L874_9BURK</name>
<feature type="domain" description="YNCE-like beta-propeller" evidence="3">
    <location>
        <begin position="277"/>
        <end position="344"/>
    </location>
</feature>
<dbReference type="InterPro" id="IPR011964">
    <property type="entry name" value="YVTN_b-propeller_repeat"/>
</dbReference>
<evidence type="ECO:0000259" key="3">
    <source>
        <dbReference type="Pfam" id="PF21783"/>
    </source>
</evidence>
<evidence type="ECO:0000313" key="5">
    <source>
        <dbReference type="Proteomes" id="UP000316993"/>
    </source>
</evidence>
<dbReference type="Pfam" id="PF02239">
    <property type="entry name" value="Cytochrom_D1"/>
    <property type="match status" value="1"/>
</dbReference>
<dbReference type="InterPro" id="IPR015943">
    <property type="entry name" value="WD40/YVTN_repeat-like_dom_sf"/>
</dbReference>
<comment type="caution">
    <text evidence="4">The sequence shown here is derived from an EMBL/GenBank/DDBJ whole genome shotgun (WGS) entry which is preliminary data.</text>
</comment>
<feature type="signal peptide" evidence="2">
    <location>
        <begin position="1"/>
        <end position="26"/>
    </location>
</feature>
<dbReference type="PANTHER" id="PTHR47197">
    <property type="entry name" value="PROTEIN NIRF"/>
    <property type="match status" value="1"/>
</dbReference>
<dbReference type="Pfam" id="PF21783">
    <property type="entry name" value="YNCE"/>
    <property type="match status" value="1"/>
</dbReference>
<accession>A0A543L874</accession>
<dbReference type="EMBL" id="VFPV01000002">
    <property type="protein sequence ID" value="TQN03517.1"/>
    <property type="molecule type" value="Genomic_DNA"/>
</dbReference>
<evidence type="ECO:0000313" key="4">
    <source>
        <dbReference type="EMBL" id="TQN03517.1"/>
    </source>
</evidence>
<dbReference type="InterPro" id="IPR048433">
    <property type="entry name" value="YNCE-like_beta-prop"/>
</dbReference>
<gene>
    <name evidence="4" type="ORF">BDD18_2203</name>
</gene>
<dbReference type="InterPro" id="IPR011048">
    <property type="entry name" value="Haem_d1_sf"/>
</dbReference>
<protein>
    <submittedName>
        <fullName evidence="4">YVTN family beta-propeller protein</fullName>
    </submittedName>
</protein>